<keyword evidence="1" id="KW-0378">Hydrolase</keyword>
<reference evidence="4 5" key="1">
    <citation type="submission" date="2022-06" db="EMBL/GenBank/DDBJ databases">
        <title>Draft genome sequence of type strain Streptomyces rubrisoli DSM 42083.</title>
        <authorList>
            <person name="Duangmal K."/>
            <person name="Klaysubun C."/>
        </authorList>
    </citation>
    <scope>NUCLEOTIDE SEQUENCE [LARGE SCALE GENOMIC DNA]</scope>
    <source>
        <strain evidence="4 5">DSM 42083</strain>
    </source>
</reference>
<organism evidence="4 5">
    <name type="scientific">Streptantibioticus rubrisoli</name>
    <dbReference type="NCBI Taxonomy" id="1387313"/>
    <lineage>
        <taxon>Bacteria</taxon>
        <taxon>Bacillati</taxon>
        <taxon>Actinomycetota</taxon>
        <taxon>Actinomycetes</taxon>
        <taxon>Kitasatosporales</taxon>
        <taxon>Streptomycetaceae</taxon>
        <taxon>Streptantibioticus</taxon>
    </lineage>
</organism>
<evidence type="ECO:0000313" key="4">
    <source>
        <dbReference type="EMBL" id="MCQ4041090.1"/>
    </source>
</evidence>
<feature type="region of interest" description="Disordered" evidence="2">
    <location>
        <begin position="57"/>
        <end position="82"/>
    </location>
</feature>
<dbReference type="InterPro" id="IPR052016">
    <property type="entry name" value="Bact_Sigma-Reg"/>
</dbReference>
<evidence type="ECO:0000256" key="2">
    <source>
        <dbReference type="SAM" id="MobiDB-lite"/>
    </source>
</evidence>
<dbReference type="Proteomes" id="UP001206206">
    <property type="component" value="Unassembled WGS sequence"/>
</dbReference>
<name>A0ABT1P6V9_9ACTN</name>
<protein>
    <submittedName>
        <fullName evidence="4">Serine/threonine-protein phosphatase</fullName>
    </submittedName>
</protein>
<dbReference type="InterPro" id="IPR001932">
    <property type="entry name" value="PPM-type_phosphatase-like_dom"/>
</dbReference>
<dbReference type="Gene3D" id="3.60.40.10">
    <property type="entry name" value="PPM-type phosphatase domain"/>
    <property type="match status" value="1"/>
</dbReference>
<gene>
    <name evidence="4" type="ORF">NON19_03385</name>
</gene>
<dbReference type="SMART" id="SM00331">
    <property type="entry name" value="PP2C_SIG"/>
    <property type="match status" value="1"/>
</dbReference>
<proteinExistence type="predicted"/>
<evidence type="ECO:0000313" key="5">
    <source>
        <dbReference type="Proteomes" id="UP001206206"/>
    </source>
</evidence>
<dbReference type="RefSeq" id="WP_255925057.1">
    <property type="nucleotide sequence ID" value="NZ_JANFNH010000002.1"/>
</dbReference>
<evidence type="ECO:0000256" key="1">
    <source>
        <dbReference type="ARBA" id="ARBA00022801"/>
    </source>
</evidence>
<comment type="caution">
    <text evidence="4">The sequence shown here is derived from an EMBL/GenBank/DDBJ whole genome shotgun (WGS) entry which is preliminary data.</text>
</comment>
<accession>A0ABT1P6V9</accession>
<dbReference type="PANTHER" id="PTHR43156:SF2">
    <property type="entry name" value="STAGE II SPORULATION PROTEIN E"/>
    <property type="match status" value="1"/>
</dbReference>
<dbReference type="InterPro" id="IPR036457">
    <property type="entry name" value="PPM-type-like_dom_sf"/>
</dbReference>
<dbReference type="Pfam" id="PF07228">
    <property type="entry name" value="SpoIIE"/>
    <property type="match status" value="1"/>
</dbReference>
<dbReference type="SUPFAM" id="SSF81606">
    <property type="entry name" value="PP2C-like"/>
    <property type="match status" value="1"/>
</dbReference>
<sequence>MDAVTDAERRTTAEAVLRAAAPHALIPAAQGLLADRAGARSVTLLMADYGSAVLQPVPQPPEGAEQLPAHHGPPGRAFSAQTPVVEGTDDPAVVLAHLPVTVRGDRLGVLRVELPRANADAAALAELAEFATALGHELLTADRDTDLYLRARRRKRLTLAAEMQWQLLPGRGCARDEYVLGAHLEPAYAIGGDNFDWSTSADHLIVTLTDGMGQGMDASLLTSLTVNALRNARRAGVGLADQASLADQAVYAQYRGLAYASTVLLRFDLDTGLVHAVDAGSPRVFRQRGASVELVELEGQLPLGMFEETQYEEQTFHVVPGDRLVIVSTGVHGARSAEGVLYGERALSRSISASRLATPHETARAVVHGLVEHFGSDDLVADAAVICLDWKGRVSTQRTDPRPSSVST</sequence>
<dbReference type="PANTHER" id="PTHR43156">
    <property type="entry name" value="STAGE II SPORULATION PROTEIN E-RELATED"/>
    <property type="match status" value="1"/>
</dbReference>
<feature type="domain" description="PPM-type phosphatase" evidence="3">
    <location>
        <begin position="175"/>
        <end position="390"/>
    </location>
</feature>
<dbReference type="EMBL" id="JANFNH010000002">
    <property type="protein sequence ID" value="MCQ4041090.1"/>
    <property type="molecule type" value="Genomic_DNA"/>
</dbReference>
<keyword evidence="5" id="KW-1185">Reference proteome</keyword>
<evidence type="ECO:0000259" key="3">
    <source>
        <dbReference type="SMART" id="SM00331"/>
    </source>
</evidence>